<evidence type="ECO:0000313" key="3">
    <source>
        <dbReference type="EMBL" id="MDT0542343.1"/>
    </source>
</evidence>
<name>A0ABU2X8V6_9ACTN</name>
<reference evidence="3" key="1">
    <citation type="submission" date="2024-05" db="EMBL/GenBank/DDBJ databases">
        <title>30 novel species of actinomycetes from the DSMZ collection.</title>
        <authorList>
            <person name="Nouioui I."/>
        </authorList>
    </citation>
    <scope>NUCLEOTIDE SEQUENCE</scope>
    <source>
        <strain evidence="3">DSM 41529</strain>
    </source>
</reference>
<comment type="caution">
    <text evidence="3">The sequence shown here is derived from an EMBL/GenBank/DDBJ whole genome shotgun (WGS) entry which is preliminary data.</text>
</comment>
<dbReference type="EMBL" id="JAVRFD010000002">
    <property type="protein sequence ID" value="MDT0542343.1"/>
    <property type="molecule type" value="Genomic_DNA"/>
</dbReference>
<feature type="region of interest" description="Disordered" evidence="1">
    <location>
        <begin position="46"/>
        <end position="85"/>
    </location>
</feature>
<proteinExistence type="predicted"/>
<feature type="domain" description="Antitoxin FitA-like ribbon-helix-helix" evidence="2">
    <location>
        <begin position="3"/>
        <end position="38"/>
    </location>
</feature>
<keyword evidence="4" id="KW-1185">Reference proteome</keyword>
<dbReference type="Pfam" id="PF22513">
    <property type="entry name" value="FitA-like_RHH"/>
    <property type="match status" value="1"/>
</dbReference>
<dbReference type="RefSeq" id="WP_311722686.1">
    <property type="nucleotide sequence ID" value="NZ_JAVRFD010000002.1"/>
</dbReference>
<evidence type="ECO:0000313" key="4">
    <source>
        <dbReference type="Proteomes" id="UP001180754"/>
    </source>
</evidence>
<evidence type="ECO:0000259" key="2">
    <source>
        <dbReference type="Pfam" id="PF22513"/>
    </source>
</evidence>
<gene>
    <name evidence="3" type="ORF">RND15_06385</name>
</gene>
<dbReference type="InterPro" id="IPR010985">
    <property type="entry name" value="Ribbon_hlx_hlx"/>
</dbReference>
<dbReference type="SUPFAM" id="SSF47598">
    <property type="entry name" value="Ribbon-helix-helix"/>
    <property type="match status" value="1"/>
</dbReference>
<dbReference type="InterPro" id="IPR053853">
    <property type="entry name" value="FitA-like_RHH"/>
</dbReference>
<feature type="compositionally biased region" description="Polar residues" evidence="1">
    <location>
        <begin position="64"/>
        <end position="73"/>
    </location>
</feature>
<sequence>MTALTIRDVPDDILIAVKVHAAQAGKSLQAYALDLLARDAAHPAPVLRAEETRGQRAVRRARGTANNPETRGMSTDELMELLRGE</sequence>
<dbReference type="Proteomes" id="UP001180754">
    <property type="component" value="Unassembled WGS sequence"/>
</dbReference>
<organism evidence="3 4">
    <name type="scientific">Streptomyces lonegramiae</name>
    <dbReference type="NCBI Taxonomy" id="3075524"/>
    <lineage>
        <taxon>Bacteria</taxon>
        <taxon>Bacillati</taxon>
        <taxon>Actinomycetota</taxon>
        <taxon>Actinomycetes</taxon>
        <taxon>Kitasatosporales</taxon>
        <taxon>Streptomycetaceae</taxon>
        <taxon>Streptomyces</taxon>
    </lineage>
</organism>
<protein>
    <recommendedName>
        <fullName evidence="2">Antitoxin FitA-like ribbon-helix-helix domain-containing protein</fullName>
    </recommendedName>
</protein>
<evidence type="ECO:0000256" key="1">
    <source>
        <dbReference type="SAM" id="MobiDB-lite"/>
    </source>
</evidence>
<accession>A0ABU2X8V6</accession>